<name>A0A1V3XWT4_MYCKA</name>
<dbReference type="Proteomes" id="UP000188532">
    <property type="component" value="Unassembled WGS sequence"/>
</dbReference>
<reference evidence="4 5" key="1">
    <citation type="submission" date="2017-02" db="EMBL/GenBank/DDBJ databases">
        <title>Complete genome sequences of Mycobacterium kansasii strains isolated from rhesus macaques.</title>
        <authorList>
            <person name="Panda A."/>
            <person name="Nagaraj S."/>
            <person name="Zhao X."/>
            <person name="Tettelin H."/>
            <person name="Detolla L.J."/>
        </authorList>
    </citation>
    <scope>NUCLEOTIDE SEQUENCE [LARGE SCALE GENOMIC DNA]</scope>
    <source>
        <strain evidence="3 4">11-3469</strain>
        <strain evidence="2 5">11-3813</strain>
    </source>
</reference>
<protein>
    <submittedName>
        <fullName evidence="3">Uncharacterized protein</fullName>
    </submittedName>
</protein>
<keyword evidence="6" id="KW-1185">Reference proteome</keyword>
<dbReference type="STRING" id="1768.B1T50_22835"/>
<evidence type="ECO:0000313" key="2">
    <source>
        <dbReference type="EMBL" id="OOK82530.1"/>
    </source>
</evidence>
<proteinExistence type="predicted"/>
<dbReference type="EMBL" id="AP023343">
    <property type="protein sequence ID" value="BCI90144.1"/>
    <property type="molecule type" value="Genomic_DNA"/>
</dbReference>
<organism evidence="3 4">
    <name type="scientific">Mycobacterium kansasii</name>
    <dbReference type="NCBI Taxonomy" id="1768"/>
    <lineage>
        <taxon>Bacteria</taxon>
        <taxon>Bacillati</taxon>
        <taxon>Actinomycetota</taxon>
        <taxon>Actinomycetes</taxon>
        <taxon>Mycobacteriales</taxon>
        <taxon>Mycobacteriaceae</taxon>
        <taxon>Mycobacterium</taxon>
    </lineage>
</organism>
<reference evidence="1 6" key="2">
    <citation type="submission" date="2020-07" db="EMBL/GenBank/DDBJ databases">
        <title>Mycobacterium kansasii (former subtype) with zoonotic potential isolated from diseased indoor pet cat, Japan.</title>
        <authorList>
            <person name="Fukano H."/>
            <person name="Terazono T."/>
            <person name="Hoshino Y."/>
        </authorList>
    </citation>
    <scope>NUCLEOTIDE SEQUENCE [LARGE SCALE GENOMIC DNA]</scope>
    <source>
        <strain evidence="1 6">Kuro-I</strain>
    </source>
</reference>
<gene>
    <name evidence="3" type="ORF">BZL29_0859</name>
    <name evidence="2" type="ORF">BZL30_1060</name>
    <name evidence="1" type="ORF">NIIDMKKI_53500</name>
</gene>
<evidence type="ECO:0000313" key="5">
    <source>
        <dbReference type="Proteomes" id="UP000189229"/>
    </source>
</evidence>
<dbReference type="EMBL" id="MVBM01000001">
    <property type="protein sequence ID" value="OOK82530.1"/>
    <property type="molecule type" value="Genomic_DNA"/>
</dbReference>
<evidence type="ECO:0000313" key="3">
    <source>
        <dbReference type="EMBL" id="OOK83664.1"/>
    </source>
</evidence>
<evidence type="ECO:0000313" key="1">
    <source>
        <dbReference type="EMBL" id="BCI90144.1"/>
    </source>
</evidence>
<evidence type="ECO:0000313" key="6">
    <source>
        <dbReference type="Proteomes" id="UP000516380"/>
    </source>
</evidence>
<sequence>MLQSMPNRTAALDAAAQHAKAFLETLDGRPVSARVDAADVREALGGPVPEHGEDPTATIDAQTRLSGGQLCTQRVHPAKSGKPHEICVGRS</sequence>
<evidence type="ECO:0000313" key="4">
    <source>
        <dbReference type="Proteomes" id="UP000188532"/>
    </source>
</evidence>
<dbReference type="EMBL" id="MVBN01000001">
    <property type="protein sequence ID" value="OOK83664.1"/>
    <property type="molecule type" value="Genomic_DNA"/>
</dbReference>
<dbReference type="Proteomes" id="UP000189229">
    <property type="component" value="Unassembled WGS sequence"/>
</dbReference>
<accession>A0A1V3XWT4</accession>
<dbReference type="Proteomes" id="UP000516380">
    <property type="component" value="Chromosome"/>
</dbReference>
<dbReference type="AlphaFoldDB" id="A0A1V3XWT4"/>